<sequence>MRPWRPSACLLSARSLRASLVAVLLAGITVAAGSRQLIELSATDIATLVSAKDPLEQLDPSNPSSHLAKILIPRVVDTEGNTQVRNYIVGTMKALDWDIEEDSFEDDTPLGKKRFTNVIATKDPKAARRVVVAAHFDSKWFESGEFLGATDSAAPCAIMLDLAETLNPMLESRATRFDDGEEDDDDVADTTLQLIFFDGEEAFHRWTDTDSIYGARHLAEKWDNTYIQANQKRRLMTPQATELSTMENLMLLDLLGAPNPNIRSFFLDTAWLFDEMAYAEKRLGESGALAYDEEQEMAPGQWRSWFAPRTEHQGNYGGMGDDHVPFLKRGVSVLHIIPLPFPKVWHKLSDDASALHLPTMRRWNLIMRVVMCEYLNLRPSDLKTRGADPESTETGSFVRSDAELVRRSQPLDLYNNSSMFVSRGELYSS</sequence>
<evidence type="ECO:0000313" key="5">
    <source>
        <dbReference type="EMBL" id="TRM58588.1"/>
    </source>
</evidence>
<dbReference type="InterPro" id="IPR037457">
    <property type="entry name" value="M28_QC"/>
</dbReference>
<evidence type="ECO:0000256" key="1">
    <source>
        <dbReference type="ARBA" id="ARBA00022679"/>
    </source>
</evidence>
<dbReference type="Gene3D" id="3.40.630.10">
    <property type="entry name" value="Zn peptidases"/>
    <property type="match status" value="1"/>
</dbReference>
<evidence type="ECO:0000313" key="6">
    <source>
        <dbReference type="Proteomes" id="UP000320762"/>
    </source>
</evidence>
<dbReference type="GO" id="GO:0006508">
    <property type="term" value="P:proteolysis"/>
    <property type="evidence" value="ECO:0007669"/>
    <property type="project" value="UniProtKB-KW"/>
</dbReference>
<keyword evidence="3" id="KW-0378">Hydrolase</keyword>
<feature type="domain" description="Peptidase M28" evidence="4">
    <location>
        <begin position="117"/>
        <end position="369"/>
    </location>
</feature>
<keyword evidence="3" id="KW-0645">Protease</keyword>
<dbReference type="InterPro" id="IPR040234">
    <property type="entry name" value="QC/QCL"/>
</dbReference>
<evidence type="ECO:0000256" key="3">
    <source>
        <dbReference type="RuleBase" id="RU361240"/>
    </source>
</evidence>
<accession>A0A550C1E5</accession>
<reference evidence="5 6" key="1">
    <citation type="journal article" date="2019" name="New Phytol.">
        <title>Comparative genomics reveals unique wood-decay strategies and fruiting body development in the Schizophyllaceae.</title>
        <authorList>
            <person name="Almasi E."/>
            <person name="Sahu N."/>
            <person name="Krizsan K."/>
            <person name="Balint B."/>
            <person name="Kovacs G.M."/>
            <person name="Kiss B."/>
            <person name="Cseklye J."/>
            <person name="Drula E."/>
            <person name="Henrissat B."/>
            <person name="Nagy I."/>
            <person name="Chovatia M."/>
            <person name="Adam C."/>
            <person name="LaButti K."/>
            <person name="Lipzen A."/>
            <person name="Riley R."/>
            <person name="Grigoriev I.V."/>
            <person name="Nagy L.G."/>
        </authorList>
    </citation>
    <scope>NUCLEOTIDE SEQUENCE [LARGE SCALE GENOMIC DNA]</scope>
    <source>
        <strain evidence="5 6">NL-1724</strain>
    </source>
</reference>
<keyword evidence="3" id="KW-0479">Metal-binding</keyword>
<name>A0A550C1E5_9AGAR</name>
<dbReference type="Proteomes" id="UP000320762">
    <property type="component" value="Unassembled WGS sequence"/>
</dbReference>
<keyword evidence="2" id="KW-0012">Acyltransferase</keyword>
<dbReference type="CDD" id="cd03880">
    <property type="entry name" value="M28_QC_like"/>
    <property type="match status" value="1"/>
</dbReference>
<dbReference type="InterPro" id="IPR007484">
    <property type="entry name" value="Peptidase_M28"/>
</dbReference>
<dbReference type="EMBL" id="VDMD01000034">
    <property type="protein sequence ID" value="TRM58588.1"/>
    <property type="molecule type" value="Genomic_DNA"/>
</dbReference>
<organism evidence="5 6">
    <name type="scientific">Schizophyllum amplum</name>
    <dbReference type="NCBI Taxonomy" id="97359"/>
    <lineage>
        <taxon>Eukaryota</taxon>
        <taxon>Fungi</taxon>
        <taxon>Dikarya</taxon>
        <taxon>Basidiomycota</taxon>
        <taxon>Agaricomycotina</taxon>
        <taxon>Agaricomycetes</taxon>
        <taxon>Agaricomycetidae</taxon>
        <taxon>Agaricales</taxon>
        <taxon>Schizophyllaceae</taxon>
        <taxon>Schizophyllum</taxon>
    </lineage>
</organism>
<evidence type="ECO:0000256" key="2">
    <source>
        <dbReference type="ARBA" id="ARBA00023315"/>
    </source>
</evidence>
<evidence type="ECO:0000259" key="4">
    <source>
        <dbReference type="Pfam" id="PF04389"/>
    </source>
</evidence>
<dbReference type="Pfam" id="PF04389">
    <property type="entry name" value="Peptidase_M28"/>
    <property type="match status" value="1"/>
</dbReference>
<dbReference type="GO" id="GO:0008270">
    <property type="term" value="F:zinc ion binding"/>
    <property type="evidence" value="ECO:0007669"/>
    <property type="project" value="TreeGrafter"/>
</dbReference>
<keyword evidence="6" id="KW-1185">Reference proteome</keyword>
<dbReference type="AlphaFoldDB" id="A0A550C1E5"/>
<dbReference type="OrthoDB" id="3907302at2759"/>
<keyword evidence="1" id="KW-0808">Transferase</keyword>
<dbReference type="FunFam" id="3.40.630.10:FF:000081">
    <property type="entry name" value="Peptide hydrolase"/>
    <property type="match status" value="1"/>
</dbReference>
<dbReference type="GO" id="GO:0008233">
    <property type="term" value="F:peptidase activity"/>
    <property type="evidence" value="ECO:0007669"/>
    <property type="project" value="UniProtKB-KW"/>
</dbReference>
<dbReference type="PANTHER" id="PTHR12283">
    <property type="entry name" value="GLUTAMINYL-PEPTIDE CYCLOTRANSFERASE"/>
    <property type="match status" value="1"/>
</dbReference>
<comment type="similarity">
    <text evidence="3">Belongs to the peptidase M28 family.</text>
</comment>
<protein>
    <recommendedName>
        <fullName evidence="3">Peptide hydrolase</fullName>
        <ecNumber evidence="3">3.4.-.-</ecNumber>
    </recommendedName>
</protein>
<comment type="caution">
    <text evidence="5">The sequence shown here is derived from an EMBL/GenBank/DDBJ whole genome shotgun (WGS) entry which is preliminary data.</text>
</comment>
<dbReference type="STRING" id="97359.A0A550C1E5"/>
<dbReference type="PANTHER" id="PTHR12283:SF6">
    <property type="entry name" value="GLUTAMINYL-PEPTIDE CYCLOTRANSFERASE-RELATED"/>
    <property type="match status" value="1"/>
</dbReference>
<dbReference type="SUPFAM" id="SSF53187">
    <property type="entry name" value="Zn-dependent exopeptidases"/>
    <property type="match status" value="1"/>
</dbReference>
<dbReference type="GO" id="GO:0016603">
    <property type="term" value="F:glutaminyl-peptide cyclotransferase activity"/>
    <property type="evidence" value="ECO:0007669"/>
    <property type="project" value="InterPro"/>
</dbReference>
<gene>
    <name evidence="5" type="ORF">BD626DRAFT_633857</name>
</gene>
<proteinExistence type="inferred from homology"/>
<dbReference type="EC" id="3.4.-.-" evidence="3"/>
<keyword evidence="3" id="KW-0862">Zinc</keyword>